<organism evidence="2 3">
    <name type="scientific">Cuscuta europaea</name>
    <name type="common">European dodder</name>
    <dbReference type="NCBI Taxonomy" id="41803"/>
    <lineage>
        <taxon>Eukaryota</taxon>
        <taxon>Viridiplantae</taxon>
        <taxon>Streptophyta</taxon>
        <taxon>Embryophyta</taxon>
        <taxon>Tracheophyta</taxon>
        <taxon>Spermatophyta</taxon>
        <taxon>Magnoliopsida</taxon>
        <taxon>eudicotyledons</taxon>
        <taxon>Gunneridae</taxon>
        <taxon>Pentapetalae</taxon>
        <taxon>asterids</taxon>
        <taxon>lamiids</taxon>
        <taxon>Solanales</taxon>
        <taxon>Convolvulaceae</taxon>
        <taxon>Cuscuteae</taxon>
        <taxon>Cuscuta</taxon>
        <taxon>Cuscuta subgen. Cuscuta</taxon>
    </lineage>
</organism>
<dbReference type="SUPFAM" id="SSF53098">
    <property type="entry name" value="Ribonuclease H-like"/>
    <property type="match status" value="1"/>
</dbReference>
<proteinExistence type="predicted"/>
<dbReference type="Proteomes" id="UP001152484">
    <property type="component" value="Unassembled WGS sequence"/>
</dbReference>
<dbReference type="AlphaFoldDB" id="A0A9P1EG33"/>
<feature type="domain" description="DUF4371" evidence="1">
    <location>
        <begin position="18"/>
        <end position="141"/>
    </location>
</feature>
<evidence type="ECO:0000259" key="1">
    <source>
        <dbReference type="Pfam" id="PF14291"/>
    </source>
</evidence>
<dbReference type="InterPro" id="IPR025398">
    <property type="entry name" value="DUF4371"/>
</dbReference>
<reference evidence="2" key="1">
    <citation type="submission" date="2022-07" db="EMBL/GenBank/DDBJ databases">
        <authorList>
            <person name="Macas J."/>
            <person name="Novak P."/>
            <person name="Neumann P."/>
        </authorList>
    </citation>
    <scope>NUCLEOTIDE SEQUENCE</scope>
</reference>
<name>A0A9P1EG33_CUSEU</name>
<sequence>MLGEFDPVIQELIRRVDNKDTHHHYLSHKIQNELIEMLASGVKSKIIKTIKESKYFSVILDCTPDSSHQEQMTLILRCVDISSYPIKIEEFFLEFLVVNDTTGLGLFEVLQSVLKSLDLDIDNVRGQGYDNGSNMRGTHQGVQKRLLDVNPRAFYTPCGSHSLNLTLCDIANCSRKARDFFGVVQRIYTLFANSTKRWQILKNNVQGLTLKSLSTTRWESRVESIKAIRFQISDIREALLELAETDNDSKIQSEARSLATNDLCNFEFLLATVIWYEILYAVNLVSKNLQAKDMLLDVAIVEVKGLISFFEKYRETGFSSAMHVAKEIASELEVEPVFPQKRVIRRKKQFDESVGESSVSSTSTPEELFRVEYFVYIVDQSIGSLTRRFGVILHSFTNSTAEGWAMQRC</sequence>
<dbReference type="Pfam" id="PF14291">
    <property type="entry name" value="DUF4371"/>
    <property type="match status" value="1"/>
</dbReference>
<dbReference type="EMBL" id="CAMAPE010000045">
    <property type="protein sequence ID" value="CAH9103947.1"/>
    <property type="molecule type" value="Genomic_DNA"/>
</dbReference>
<evidence type="ECO:0000313" key="3">
    <source>
        <dbReference type="Proteomes" id="UP001152484"/>
    </source>
</evidence>
<accession>A0A9P1EG33</accession>
<keyword evidence="3" id="KW-1185">Reference proteome</keyword>
<comment type="caution">
    <text evidence="2">The sequence shown here is derived from an EMBL/GenBank/DDBJ whole genome shotgun (WGS) entry which is preliminary data.</text>
</comment>
<dbReference type="OrthoDB" id="1304808at2759"/>
<dbReference type="PANTHER" id="PTHR45749">
    <property type="match status" value="1"/>
</dbReference>
<protein>
    <recommendedName>
        <fullName evidence="1">DUF4371 domain-containing protein</fullName>
    </recommendedName>
</protein>
<gene>
    <name evidence="2" type="ORF">CEURO_LOCUS16348</name>
</gene>
<evidence type="ECO:0000313" key="2">
    <source>
        <dbReference type="EMBL" id="CAH9103947.1"/>
    </source>
</evidence>
<dbReference type="InterPro" id="IPR012337">
    <property type="entry name" value="RNaseH-like_sf"/>
</dbReference>
<dbReference type="PANTHER" id="PTHR45749:SF35">
    <property type="entry name" value="AC-LIKE TRANSPOSASE-RELATED"/>
    <property type="match status" value="1"/>
</dbReference>